<proteinExistence type="predicted"/>
<dbReference type="eggNOG" id="ENOG502QUPN">
    <property type="taxonomic scope" value="Eukaryota"/>
</dbReference>
<dbReference type="PANTHER" id="PTHR21450:SF19">
    <property type="entry name" value="F5M15.15"/>
    <property type="match status" value="1"/>
</dbReference>
<evidence type="ECO:0000259" key="3">
    <source>
        <dbReference type="Pfam" id="PF04782"/>
    </source>
</evidence>
<dbReference type="STRING" id="2711.A0A067HBG0"/>
<feature type="compositionally biased region" description="Low complexity" evidence="2">
    <location>
        <begin position="85"/>
        <end position="101"/>
    </location>
</feature>
<sequence length="637" mass="72943">MGCSTSKLDNLPAVALCRDRCRFLEEALRHSYALADAHVAYMQSLKTLGPTLHQFFDHFSSSNSNHHRDNDATSSSNGDHAAKESISSPPDRSPSSLTSDSHIQFDTDSEEEERIKDFQPSNRDYFNLDTSSSSYRFGNYSTYNAEFNAGDWPAHNKTPPPPTPSSSAWDFLNFFEPLEKYEPAYIPESESKRVNESKQNHDTISISAENDKVGPTKSKKEVPVSENKRSTGIETKVPIGQPGVSEVLKEVQVLFEKASESGNDVLKMFDAGKFRYHHKYYSLSQVSSKMFKAVAPSKPLRYQRLDDDDVLNSRNLTASLRKLCMWERKLYDEVKAEEKLRILYARKYKQMKSLDDKGAETLEAARTMLRALSTKIQIAFHVIDKMSISMNKLRDEELWPQINDLVHRLLIMWKAMLECHRRQSHIIMEAKSLDAIASNAKLENHHLEAAIKLKFELQNWYLNFSDWNEAQKGYVKALNGWLLKCLAHEPEEPPDGRATFSPGRIGAPAVFVISHHWLQAMGMLPEKEVAEALQSFCSSINQLLEQHHVELQQMAMGRRDVDRKLKILEREEKKMQKAMQEREKKMTSLAREWNKITSTGSLHSGLKQSFMAIERFAANSEQAYDELHLRIEEGKFT</sequence>
<feature type="compositionally biased region" description="Basic and acidic residues" evidence="2">
    <location>
        <begin position="209"/>
        <end position="231"/>
    </location>
</feature>
<evidence type="ECO:0008006" key="7">
    <source>
        <dbReference type="Google" id="ProtNLM"/>
    </source>
</evidence>
<feature type="domain" description="DUF632" evidence="3">
    <location>
        <begin position="245"/>
        <end position="541"/>
    </location>
</feature>
<feature type="domain" description="DUF630" evidence="4">
    <location>
        <begin position="1"/>
        <end position="58"/>
    </location>
</feature>
<dbReference type="InterPro" id="IPR006867">
    <property type="entry name" value="DUF632"/>
</dbReference>
<dbReference type="Pfam" id="PF04783">
    <property type="entry name" value="DUF630"/>
    <property type="match status" value="1"/>
</dbReference>
<keyword evidence="6" id="KW-1185">Reference proteome</keyword>
<feature type="region of interest" description="Disordered" evidence="2">
    <location>
        <begin position="63"/>
        <end position="123"/>
    </location>
</feature>
<reference evidence="5 6" key="1">
    <citation type="submission" date="2014-04" db="EMBL/GenBank/DDBJ databases">
        <authorList>
            <consortium name="International Citrus Genome Consortium"/>
            <person name="Gmitter F."/>
            <person name="Chen C."/>
            <person name="Farmerie W."/>
            <person name="Harkins T."/>
            <person name="Desany B."/>
            <person name="Mohiuddin M."/>
            <person name="Kodira C."/>
            <person name="Borodovsky M."/>
            <person name="Lomsadze A."/>
            <person name="Burns P."/>
            <person name="Jenkins J."/>
            <person name="Prochnik S."/>
            <person name="Shu S."/>
            <person name="Chapman J."/>
            <person name="Pitluck S."/>
            <person name="Schmutz J."/>
            <person name="Rokhsar D."/>
        </authorList>
    </citation>
    <scope>NUCLEOTIDE SEQUENCE</scope>
</reference>
<dbReference type="KEGG" id="cit:102608017"/>
<dbReference type="AlphaFoldDB" id="A0A067HBG0"/>
<gene>
    <name evidence="5" type="ORF">CISIN_1g006642mg</name>
</gene>
<evidence type="ECO:0000256" key="1">
    <source>
        <dbReference type="SAM" id="Coils"/>
    </source>
</evidence>
<dbReference type="InterPro" id="IPR006868">
    <property type="entry name" value="DUF630"/>
</dbReference>
<evidence type="ECO:0000313" key="6">
    <source>
        <dbReference type="Proteomes" id="UP000027120"/>
    </source>
</evidence>
<protein>
    <recommendedName>
        <fullName evidence="7">DUF632 domain-containing protein</fullName>
    </recommendedName>
</protein>
<accession>A0A067HBG0</accession>
<evidence type="ECO:0000259" key="4">
    <source>
        <dbReference type="Pfam" id="PF04783"/>
    </source>
</evidence>
<feature type="compositionally biased region" description="Basic and acidic residues" evidence="2">
    <location>
        <begin position="190"/>
        <end position="201"/>
    </location>
</feature>
<name>A0A067HBG0_CITSI</name>
<organism evidence="5 6">
    <name type="scientific">Citrus sinensis</name>
    <name type="common">Sweet orange</name>
    <name type="synonym">Citrus aurantium var. sinensis</name>
    <dbReference type="NCBI Taxonomy" id="2711"/>
    <lineage>
        <taxon>Eukaryota</taxon>
        <taxon>Viridiplantae</taxon>
        <taxon>Streptophyta</taxon>
        <taxon>Embryophyta</taxon>
        <taxon>Tracheophyta</taxon>
        <taxon>Spermatophyta</taxon>
        <taxon>Magnoliopsida</taxon>
        <taxon>eudicotyledons</taxon>
        <taxon>Gunneridae</taxon>
        <taxon>Pentapetalae</taxon>
        <taxon>rosids</taxon>
        <taxon>malvids</taxon>
        <taxon>Sapindales</taxon>
        <taxon>Rutaceae</taxon>
        <taxon>Aurantioideae</taxon>
        <taxon>Citrus</taxon>
    </lineage>
</organism>
<dbReference type="PaxDb" id="2711-XP_006473760.1"/>
<feature type="coiled-coil region" evidence="1">
    <location>
        <begin position="558"/>
        <end position="592"/>
    </location>
</feature>
<dbReference type="EMBL" id="KK784874">
    <property type="protein sequence ID" value="KDO85051.1"/>
    <property type="molecule type" value="Genomic_DNA"/>
</dbReference>
<dbReference type="Proteomes" id="UP000027120">
    <property type="component" value="Unassembled WGS sequence"/>
</dbReference>
<dbReference type="PANTHER" id="PTHR21450">
    <property type="entry name" value="PROTEIN ALTERED PHOSPHATE STARVATION RESPONSE 1"/>
    <property type="match status" value="1"/>
</dbReference>
<evidence type="ECO:0000313" key="5">
    <source>
        <dbReference type="EMBL" id="KDO85051.1"/>
    </source>
</evidence>
<dbReference type="Pfam" id="PF04782">
    <property type="entry name" value="DUF632"/>
    <property type="match status" value="1"/>
</dbReference>
<feature type="region of interest" description="Disordered" evidence="2">
    <location>
        <begin position="190"/>
        <end position="237"/>
    </location>
</feature>
<evidence type="ECO:0000256" key="2">
    <source>
        <dbReference type="SAM" id="MobiDB-lite"/>
    </source>
</evidence>
<keyword evidence="1" id="KW-0175">Coiled coil</keyword>
<dbReference type="OrthoDB" id="658187at2759"/>